<gene>
    <name evidence="4" type="ORF">DSPE1174_LOCUS7660</name>
</gene>
<evidence type="ECO:0000256" key="2">
    <source>
        <dbReference type="SAM" id="MobiDB-lite"/>
    </source>
</evidence>
<feature type="transmembrane region" description="Helical" evidence="3">
    <location>
        <begin position="433"/>
        <end position="460"/>
    </location>
</feature>
<keyword evidence="1" id="KW-0175">Coiled coil</keyword>
<evidence type="ECO:0000313" key="4">
    <source>
        <dbReference type="EMBL" id="CAD9396383.1"/>
    </source>
</evidence>
<keyword evidence="3" id="KW-1133">Transmembrane helix</keyword>
<keyword evidence="3" id="KW-0812">Transmembrane</keyword>
<organism evidence="4">
    <name type="scientific">Octactis speculum</name>
    <dbReference type="NCBI Taxonomy" id="3111310"/>
    <lineage>
        <taxon>Eukaryota</taxon>
        <taxon>Sar</taxon>
        <taxon>Stramenopiles</taxon>
        <taxon>Ochrophyta</taxon>
        <taxon>Dictyochophyceae</taxon>
        <taxon>Dictyochales</taxon>
        <taxon>Dictyochaceae</taxon>
        <taxon>Octactis</taxon>
    </lineage>
</organism>
<protein>
    <recommendedName>
        <fullName evidence="5">CSC1/OSCA1-like cytosolic domain-containing protein</fullName>
    </recommendedName>
</protein>
<reference evidence="4" key="1">
    <citation type="submission" date="2021-01" db="EMBL/GenBank/DDBJ databases">
        <authorList>
            <person name="Corre E."/>
            <person name="Pelletier E."/>
            <person name="Niang G."/>
            <person name="Scheremetjew M."/>
            <person name="Finn R."/>
            <person name="Kale V."/>
            <person name="Holt S."/>
            <person name="Cochrane G."/>
            <person name="Meng A."/>
            <person name="Brown T."/>
            <person name="Cohen L."/>
        </authorList>
    </citation>
    <scope>NUCLEOTIDE SEQUENCE</scope>
    <source>
        <strain evidence="4">CCMP1381</strain>
    </source>
</reference>
<name>A0A7S2FI02_9STRA</name>
<evidence type="ECO:0008006" key="5">
    <source>
        <dbReference type="Google" id="ProtNLM"/>
    </source>
</evidence>
<feature type="transmembrane region" description="Helical" evidence="3">
    <location>
        <begin position="167"/>
        <end position="189"/>
    </location>
</feature>
<dbReference type="EMBL" id="HBGS01014515">
    <property type="protein sequence ID" value="CAD9396383.1"/>
    <property type="molecule type" value="Transcribed_RNA"/>
</dbReference>
<feature type="compositionally biased region" description="Polar residues" evidence="2">
    <location>
        <begin position="656"/>
        <end position="670"/>
    </location>
</feature>
<feature type="transmembrane region" description="Helical" evidence="3">
    <location>
        <begin position="349"/>
        <end position="373"/>
    </location>
</feature>
<feature type="transmembrane region" description="Helical" evidence="3">
    <location>
        <begin position="254"/>
        <end position="278"/>
    </location>
</feature>
<dbReference type="AlphaFoldDB" id="A0A7S2FI02"/>
<accession>A0A7S2FI02</accession>
<dbReference type="PANTHER" id="PTHR13018:SF135">
    <property type="entry name" value="CSC1_OSCA1-LIKE 7TM REGION DOMAIN-CONTAINING PROTEIN"/>
    <property type="match status" value="1"/>
</dbReference>
<sequence length="707" mass="82298">MEVRYWKTRLKKQGKQYKDVSCWDKVKGEKSESYITSSHRKRTESLQRIKQLEREIEEHHEKNTDDNEDDLGHGEPCSAFVTFKYAPVRDLVMKKRRHGILQRIFLRKCLPAFSPMIKKCLSCCLGDKKRLFQETYALRMKRAPDATTIVWENMPFRTFSRFTRRSITSVSCVFMISIAALIASCIEAFKREVDNSTLEEQENCEEGYHDDWTKDEKEEYITENTGYAHCYCNGISSSDISDYDVCQDYYKSTVWNLCISMGAVGVVVAVNTAITMMITKMAREFEKHHSLNGSEVSILNRAFFLKYLNSGCIYLIINYEIVKWITQKITGSGYDGPDENFNVEWYQDLAPLLIFLMLSNVVSPHLSVIYRYYTWRRDVSKYMEGDDKPVGEVQGVDSARKTDKIFCQDDINKKFIGPPFHLNFRYAQLLVNYYMAIMYSTGIPILIPIAVAQFFFTYWLDKFLFTNFYQQPPQYSSNVASISSKLCELGIGVHLVFAVWIISRDEIFNTGAQDKHERVEEFAAVYLPEEFFDTLGQNHVWPLTVFCVGFLAVTIAKELFQKVNHFLLKIFRLLACLPTEQVGYSEVRKLDCSYYEAKKRKRFGALSDYNILSNPRYQNAFKITAKWVREERKSQQIKGHRHLRSLRNFNREKSRGSFNGQEESKATSPIHQDHKRSNHGGIQMPKGSIQGQLDERPDSMTNHHTKL</sequence>
<evidence type="ECO:0000256" key="3">
    <source>
        <dbReference type="SAM" id="Phobius"/>
    </source>
</evidence>
<dbReference type="PANTHER" id="PTHR13018">
    <property type="entry name" value="PROBABLE MEMBRANE PROTEIN DUF221-RELATED"/>
    <property type="match status" value="1"/>
</dbReference>
<feature type="coiled-coil region" evidence="1">
    <location>
        <begin position="42"/>
        <end position="69"/>
    </location>
</feature>
<feature type="region of interest" description="Disordered" evidence="2">
    <location>
        <begin position="634"/>
        <end position="707"/>
    </location>
</feature>
<feature type="transmembrane region" description="Helical" evidence="3">
    <location>
        <begin position="298"/>
        <end position="317"/>
    </location>
</feature>
<dbReference type="InterPro" id="IPR045122">
    <property type="entry name" value="Csc1-like"/>
</dbReference>
<dbReference type="GO" id="GO:0005227">
    <property type="term" value="F:calcium-activated cation channel activity"/>
    <property type="evidence" value="ECO:0007669"/>
    <property type="project" value="InterPro"/>
</dbReference>
<keyword evidence="3" id="KW-0472">Membrane</keyword>
<evidence type="ECO:0000256" key="1">
    <source>
        <dbReference type="SAM" id="Coils"/>
    </source>
</evidence>
<dbReference type="GO" id="GO:0005886">
    <property type="term" value="C:plasma membrane"/>
    <property type="evidence" value="ECO:0007669"/>
    <property type="project" value="TreeGrafter"/>
</dbReference>
<proteinExistence type="predicted"/>